<evidence type="ECO:0000256" key="10">
    <source>
        <dbReference type="PROSITE-ProRule" id="PRU00339"/>
    </source>
</evidence>
<feature type="repeat" description="TPR" evidence="10">
    <location>
        <begin position="340"/>
        <end position="373"/>
    </location>
</feature>
<dbReference type="InterPro" id="IPR007192">
    <property type="entry name" value="APC8"/>
</dbReference>
<proteinExistence type="evidence at protein level"/>
<dbReference type="FunCoup" id="B7QK51">
    <property type="interactions" value="421"/>
</dbReference>
<keyword evidence="16" id="KW-1267">Proteomics identification</keyword>
<feature type="domain" description="Cdc23" evidence="12">
    <location>
        <begin position="14"/>
        <end position="245"/>
    </location>
</feature>
<dbReference type="InParanoid" id="B7QK51"/>
<organism>
    <name type="scientific">Ixodes scapularis</name>
    <name type="common">Black-legged tick</name>
    <name type="synonym">Deer tick</name>
    <dbReference type="NCBI Taxonomy" id="6945"/>
    <lineage>
        <taxon>Eukaryota</taxon>
        <taxon>Metazoa</taxon>
        <taxon>Ecdysozoa</taxon>
        <taxon>Arthropoda</taxon>
        <taxon>Chelicerata</taxon>
        <taxon>Arachnida</taxon>
        <taxon>Acari</taxon>
        <taxon>Parasitiformes</taxon>
        <taxon>Ixodida</taxon>
        <taxon>Ixodoidea</taxon>
        <taxon>Ixodidae</taxon>
        <taxon>Ixodinae</taxon>
        <taxon>Ixodes</taxon>
    </lineage>
</organism>
<dbReference type="Pfam" id="PF13181">
    <property type="entry name" value="TPR_8"/>
    <property type="match status" value="2"/>
</dbReference>
<dbReference type="GO" id="GO:0005680">
    <property type="term" value="C:anaphase-promoting complex"/>
    <property type="evidence" value="ECO:0000318"/>
    <property type="project" value="GO_Central"/>
</dbReference>
<feature type="repeat" description="TPR" evidence="10">
    <location>
        <begin position="306"/>
        <end position="339"/>
    </location>
</feature>
<comment type="similarity">
    <text evidence="8">Belongs to the APC8/CDC23 family.</text>
</comment>
<dbReference type="Proteomes" id="UP000001555">
    <property type="component" value="Unassembled WGS sequence"/>
</dbReference>
<dbReference type="HOGENOM" id="CLU_018320_3_0_1"/>
<evidence type="ECO:0000256" key="8">
    <source>
        <dbReference type="ARBA" id="ARBA00061138"/>
    </source>
</evidence>
<dbReference type="VEuPathDB" id="VectorBase:ISCW014216"/>
<evidence type="ECO:0000256" key="7">
    <source>
        <dbReference type="ARBA" id="ARBA00023306"/>
    </source>
</evidence>
<keyword evidence="2 13" id="KW-0132">Cell division</keyword>
<dbReference type="PROSITE" id="PS50005">
    <property type="entry name" value="TPR"/>
    <property type="match status" value="3"/>
</dbReference>
<evidence type="ECO:0000313" key="14">
    <source>
        <dbReference type="EnsemblMetazoa" id="ISCW014216-PA"/>
    </source>
</evidence>
<keyword evidence="6 10" id="KW-0802">TPR repeat</keyword>
<evidence type="ECO:0000256" key="1">
    <source>
        <dbReference type="ARBA" id="ARBA00004906"/>
    </source>
</evidence>
<feature type="compositionally biased region" description="Basic residues" evidence="11">
    <location>
        <begin position="620"/>
        <end position="637"/>
    </location>
</feature>
<evidence type="ECO:0000256" key="2">
    <source>
        <dbReference type="ARBA" id="ARBA00022618"/>
    </source>
</evidence>
<dbReference type="PANTHER" id="PTHR12558:SF10">
    <property type="entry name" value="CELL DIVISION CYCLE PROTEIN 23 HOMOLOG"/>
    <property type="match status" value="1"/>
</dbReference>
<evidence type="ECO:0000313" key="13">
    <source>
        <dbReference type="EMBL" id="EEC19223.1"/>
    </source>
</evidence>
<evidence type="ECO:0000256" key="3">
    <source>
        <dbReference type="ARBA" id="ARBA00022737"/>
    </source>
</evidence>
<accession>B7QK51</accession>
<keyword evidence="5" id="KW-0833">Ubl conjugation pathway</keyword>
<dbReference type="SMART" id="SM00028">
    <property type="entry name" value="TPR"/>
    <property type="match status" value="5"/>
</dbReference>
<name>B7QK51_IXOSC</name>
<dbReference type="VEuPathDB" id="VectorBase:ISCI014216"/>
<dbReference type="STRING" id="6945.B7QK51"/>
<dbReference type="InterPro" id="IPR011990">
    <property type="entry name" value="TPR-like_helical_dom_sf"/>
</dbReference>
<sequence>MAIAQVSNADLARIKRDLCISRHECTVRGLRQSAKWAAELAFALRHVQPADASSLHQPDYGDDAHQLSRSYFDLQEYDRAAHFTKGLDDPKTRFLHFYSRYLSDEKKRLDDIVEPITAATERGASQALKDLHVELRAAHDTLDGYCLYLYGVVLKRLQLRRQAMDVLVEAVRAEPLHWGGWLELASLVSDRDSLQGLELPDHWMKKFFLGHTYVELQLNDEVLETYEELQRDGFADSTYLMVQVAIAHHNMRVVDRAIEGFQRLQRVDPYRLDNMDIYSNLLYVKEQRVELSHLAHHTCSVDKYRAETCCVIGNFYSLRSQHEKAVLYFQRALRLNPTYFAAWTLMGHEYMEMKNTSAAVQAYRQAVEVNWRDYRAWYGLGQTYEMLKMPNYCLYYYRRAQQLRPSDSRMMVALGEAYEKLDKLAEAQKCFWRAHAVGDVEGMALFKLARVYERLGHEPQARAAFADYVRDCEARAIPGAPGADHEEQAHACVFLAKHYLREGALDKAYEYAHKCTEFAETKEDAKGLLKQVSDARAAAENGAEEEDGGGGMQVEGDSALGAGDGAGLLGVDGVPFRTPNNRSSIGSCWQPHRSGFPHLLSYSDPEPHESESLPSDSIPHAKRKRSRRRIGKTRSAKRPSSTR</sequence>
<dbReference type="InterPro" id="IPR019734">
    <property type="entry name" value="TPR_rpt"/>
</dbReference>
<dbReference type="Pfam" id="PF04049">
    <property type="entry name" value="ANAPC8"/>
    <property type="match status" value="1"/>
</dbReference>
<reference evidence="13 15" key="1">
    <citation type="submission" date="2008-03" db="EMBL/GenBank/DDBJ databases">
        <title>Annotation of Ixodes scapularis.</title>
        <authorList>
            <consortium name="Ixodes scapularis Genome Project Consortium"/>
            <person name="Caler E."/>
            <person name="Hannick L.I."/>
            <person name="Bidwell S."/>
            <person name="Joardar V."/>
            <person name="Thiagarajan M."/>
            <person name="Amedeo P."/>
            <person name="Galinsky K.J."/>
            <person name="Schobel S."/>
            <person name="Inman J."/>
            <person name="Hostetler J."/>
            <person name="Miller J."/>
            <person name="Hammond M."/>
            <person name="Megy K."/>
            <person name="Lawson D."/>
            <person name="Kodira C."/>
            <person name="Sutton G."/>
            <person name="Meyer J."/>
            <person name="Hill C.A."/>
            <person name="Birren B."/>
            <person name="Nene V."/>
            <person name="Collins F."/>
            <person name="Alarcon-Chaidez F."/>
            <person name="Wikel S."/>
            <person name="Strausberg R."/>
        </authorList>
    </citation>
    <scope>NUCLEOTIDE SEQUENCE [LARGE SCALE GENOMIC DNA]</scope>
    <source>
        <strain evidence="15">Wikel</strain>
        <strain evidence="13">Wikel colony</strain>
    </source>
</reference>
<dbReference type="Gene3D" id="1.25.40.10">
    <property type="entry name" value="Tetratricopeptide repeat domain"/>
    <property type="match status" value="2"/>
</dbReference>
<evidence type="ECO:0000256" key="9">
    <source>
        <dbReference type="ARBA" id="ARBA00082695"/>
    </source>
</evidence>
<keyword evidence="3" id="KW-0677">Repeat</keyword>
<evidence type="ECO:0000256" key="6">
    <source>
        <dbReference type="ARBA" id="ARBA00022803"/>
    </source>
</evidence>
<dbReference type="PANTHER" id="PTHR12558">
    <property type="entry name" value="CELL DIVISION CYCLE 16,23,27"/>
    <property type="match status" value="1"/>
</dbReference>
<evidence type="ECO:0007829" key="16">
    <source>
        <dbReference type="PeptideAtlas" id="B7QK51"/>
    </source>
</evidence>
<evidence type="ECO:0000256" key="11">
    <source>
        <dbReference type="SAM" id="MobiDB-lite"/>
    </source>
</evidence>
<keyword evidence="7" id="KW-0131">Cell cycle</keyword>
<evidence type="ECO:0000256" key="4">
    <source>
        <dbReference type="ARBA" id="ARBA00022776"/>
    </source>
</evidence>
<evidence type="ECO:0000256" key="5">
    <source>
        <dbReference type="ARBA" id="ARBA00022786"/>
    </source>
</evidence>
<dbReference type="EnsemblMetazoa" id="ISCW014216-RA">
    <property type="protein sequence ID" value="ISCW014216-PA"/>
    <property type="gene ID" value="ISCW014216"/>
</dbReference>
<feature type="region of interest" description="Disordered" evidence="11">
    <location>
        <begin position="596"/>
        <end position="643"/>
    </location>
</feature>
<dbReference type="AlphaFoldDB" id="B7QK51"/>
<dbReference type="GO" id="GO:0045842">
    <property type="term" value="P:positive regulation of mitotic metaphase/anaphase transition"/>
    <property type="evidence" value="ECO:0000318"/>
    <property type="project" value="GO_Central"/>
</dbReference>
<feature type="repeat" description="TPR" evidence="10">
    <location>
        <begin position="374"/>
        <end position="407"/>
    </location>
</feature>
<dbReference type="PaxDb" id="6945-B7QK51"/>
<dbReference type="VEuPathDB" id="VectorBase:ISCP_001589"/>
<dbReference type="EMBL" id="ABJB010360414">
    <property type="status" value="NOT_ANNOTATED_CDS"/>
    <property type="molecule type" value="Genomic_DNA"/>
</dbReference>
<feature type="region of interest" description="Disordered" evidence="11">
    <location>
        <begin position="536"/>
        <end position="565"/>
    </location>
</feature>
<dbReference type="OrthoDB" id="10262026at2759"/>
<comment type="pathway">
    <text evidence="1">Protein modification; protein ubiquitination.</text>
</comment>
<keyword evidence="15" id="KW-1185">Reference proteome</keyword>
<dbReference type="Pfam" id="PF13174">
    <property type="entry name" value="TPR_6"/>
    <property type="match status" value="1"/>
</dbReference>
<evidence type="ECO:0000313" key="15">
    <source>
        <dbReference type="Proteomes" id="UP000001555"/>
    </source>
</evidence>
<dbReference type="GO" id="GO:0016567">
    <property type="term" value="P:protein ubiquitination"/>
    <property type="evidence" value="ECO:0000318"/>
    <property type="project" value="GO_Central"/>
</dbReference>
<reference evidence="14" key="2">
    <citation type="submission" date="2020-05" db="UniProtKB">
        <authorList>
            <consortium name="EnsemblMetazoa"/>
        </authorList>
    </citation>
    <scope>IDENTIFICATION</scope>
    <source>
        <strain evidence="14">wikel</strain>
    </source>
</reference>
<dbReference type="EMBL" id="DS957045">
    <property type="protein sequence ID" value="EEC19223.1"/>
    <property type="molecule type" value="Genomic_DNA"/>
</dbReference>
<dbReference type="FunFam" id="1.25.40.10:FF:000093">
    <property type="entry name" value="cell division cycle protein 23 homolog"/>
    <property type="match status" value="1"/>
</dbReference>
<gene>
    <name evidence="13" type="ORF">IscW_ISCW014216</name>
</gene>
<dbReference type="GO" id="GO:0051301">
    <property type="term" value="P:cell division"/>
    <property type="evidence" value="ECO:0000318"/>
    <property type="project" value="GO_Central"/>
</dbReference>
<protein>
    <recommendedName>
        <fullName evidence="9">Cyclosome subunit 8</fullName>
    </recommendedName>
</protein>
<keyword evidence="4" id="KW-0498">Mitosis</keyword>
<dbReference type="GO" id="GO:0031145">
    <property type="term" value="P:anaphase-promoting complex-dependent catabolic process"/>
    <property type="evidence" value="ECO:0000318"/>
    <property type="project" value="GO_Central"/>
</dbReference>
<dbReference type="SUPFAM" id="SSF48452">
    <property type="entry name" value="TPR-like"/>
    <property type="match status" value="2"/>
</dbReference>
<evidence type="ECO:0000259" key="12">
    <source>
        <dbReference type="Pfam" id="PF04049"/>
    </source>
</evidence>